<dbReference type="PROSITE" id="PS50994">
    <property type="entry name" value="INTEGRASE"/>
    <property type="match status" value="1"/>
</dbReference>
<name>A0AAP0Q327_9MAGN</name>
<dbReference type="GO" id="GO:0003887">
    <property type="term" value="F:DNA-directed DNA polymerase activity"/>
    <property type="evidence" value="ECO:0007669"/>
    <property type="project" value="UniProtKB-KW"/>
</dbReference>
<keyword evidence="8" id="KW-0548">Nucleotidyltransferase</keyword>
<dbReference type="PANTHER" id="PTHR42648:SF11">
    <property type="entry name" value="TRANSPOSON TY4-P GAG-POL POLYPROTEIN"/>
    <property type="match status" value="1"/>
</dbReference>
<keyword evidence="2" id="KW-0479">Metal-binding</keyword>
<evidence type="ECO:0000313" key="13">
    <source>
        <dbReference type="Proteomes" id="UP001419268"/>
    </source>
</evidence>
<sequence>MVHGLPIINSIELCEGCVYGKQTRKSFPSGKAMRASKCLELIHADLCGPMQTKTLGGSRYFLLFTDDFSRTSWVYFLESKSETFERFQKFKALVEKKCDSHIKVIRTDKGGEFVSKEFNLFCEKNDIKRELTTPYTPEQNDVAERKNQTVVEMKRNMLKASDLSNEFWAEAVVIYIYLLNLSPTRFVMNQTPYEDWYGRRPSVSHLRVFGCISYALVNSQICQKLDEKSEKCIFVGYCTQSKTYRLYNPLSGQIVIRKDAVFGENTFWKWSEDQAQHNILAPLAAEIFTNKEHVPTSTLASSATPPSSSTSTPSGNSSTTLEESSDETPPARYRSLADIYASCQFSLTVSDLIYYEEAAEKEEWRKVMAEEMKAIEKNEMWEMADLPKGKHVIGLK</sequence>
<dbReference type="Pfam" id="PF00665">
    <property type="entry name" value="rve"/>
    <property type="match status" value="1"/>
</dbReference>
<dbReference type="InterPro" id="IPR036397">
    <property type="entry name" value="RNaseH_sf"/>
</dbReference>
<keyword evidence="1" id="KW-0540">Nuclease</keyword>
<proteinExistence type="predicted"/>
<evidence type="ECO:0000256" key="7">
    <source>
        <dbReference type="ARBA" id="ARBA00022918"/>
    </source>
</evidence>
<organism evidence="12 13">
    <name type="scientific">Stephania cephalantha</name>
    <dbReference type="NCBI Taxonomy" id="152367"/>
    <lineage>
        <taxon>Eukaryota</taxon>
        <taxon>Viridiplantae</taxon>
        <taxon>Streptophyta</taxon>
        <taxon>Embryophyta</taxon>
        <taxon>Tracheophyta</taxon>
        <taxon>Spermatophyta</taxon>
        <taxon>Magnoliopsida</taxon>
        <taxon>Ranunculales</taxon>
        <taxon>Menispermaceae</taxon>
        <taxon>Menispermoideae</taxon>
        <taxon>Cissampelideae</taxon>
        <taxon>Stephania</taxon>
    </lineage>
</organism>
<dbReference type="Pfam" id="PF25597">
    <property type="entry name" value="SH3_retrovirus"/>
    <property type="match status" value="1"/>
</dbReference>
<dbReference type="AlphaFoldDB" id="A0AAP0Q327"/>
<dbReference type="InterPro" id="IPR012337">
    <property type="entry name" value="RNaseH-like_sf"/>
</dbReference>
<dbReference type="InterPro" id="IPR001584">
    <property type="entry name" value="Integrase_cat-core"/>
</dbReference>
<evidence type="ECO:0000256" key="3">
    <source>
        <dbReference type="ARBA" id="ARBA00022759"/>
    </source>
</evidence>
<keyword evidence="13" id="KW-1185">Reference proteome</keyword>
<accession>A0AAP0Q327</accession>
<keyword evidence="9" id="KW-0233">DNA recombination</keyword>
<feature type="domain" description="Integrase catalytic" evidence="11">
    <location>
        <begin position="24"/>
        <end position="200"/>
    </location>
</feature>
<dbReference type="GO" id="GO:0003964">
    <property type="term" value="F:RNA-directed DNA polymerase activity"/>
    <property type="evidence" value="ECO:0007669"/>
    <property type="project" value="UniProtKB-KW"/>
</dbReference>
<feature type="region of interest" description="Disordered" evidence="10">
    <location>
        <begin position="295"/>
        <end position="329"/>
    </location>
</feature>
<evidence type="ECO:0000256" key="10">
    <source>
        <dbReference type="SAM" id="MobiDB-lite"/>
    </source>
</evidence>
<evidence type="ECO:0000256" key="1">
    <source>
        <dbReference type="ARBA" id="ARBA00022722"/>
    </source>
</evidence>
<keyword evidence="3" id="KW-0255">Endonuclease</keyword>
<dbReference type="Gene3D" id="3.30.420.10">
    <property type="entry name" value="Ribonuclease H-like superfamily/Ribonuclease H"/>
    <property type="match status" value="1"/>
</dbReference>
<gene>
    <name evidence="12" type="ORF">Scep_000499</name>
</gene>
<dbReference type="GO" id="GO:0015074">
    <property type="term" value="P:DNA integration"/>
    <property type="evidence" value="ECO:0007669"/>
    <property type="project" value="UniProtKB-KW"/>
</dbReference>
<reference evidence="12 13" key="1">
    <citation type="submission" date="2024-01" db="EMBL/GenBank/DDBJ databases">
        <title>Genome assemblies of Stephania.</title>
        <authorList>
            <person name="Yang L."/>
        </authorList>
    </citation>
    <scope>NUCLEOTIDE SEQUENCE [LARGE SCALE GENOMIC DNA]</scope>
    <source>
        <strain evidence="12">JXDWG</strain>
        <tissue evidence="12">Leaf</tissue>
    </source>
</reference>
<dbReference type="SUPFAM" id="SSF53098">
    <property type="entry name" value="Ribonuclease H-like"/>
    <property type="match status" value="1"/>
</dbReference>
<evidence type="ECO:0000256" key="4">
    <source>
        <dbReference type="ARBA" id="ARBA00022801"/>
    </source>
</evidence>
<keyword evidence="5" id="KW-0460">Magnesium</keyword>
<evidence type="ECO:0000256" key="5">
    <source>
        <dbReference type="ARBA" id="ARBA00022842"/>
    </source>
</evidence>
<dbReference type="GO" id="GO:0004519">
    <property type="term" value="F:endonuclease activity"/>
    <property type="evidence" value="ECO:0007669"/>
    <property type="project" value="UniProtKB-KW"/>
</dbReference>
<dbReference type="InterPro" id="IPR039537">
    <property type="entry name" value="Retrotran_Ty1/copia-like"/>
</dbReference>
<comment type="caution">
    <text evidence="12">The sequence shown here is derived from an EMBL/GenBank/DDBJ whole genome shotgun (WGS) entry which is preliminary data.</text>
</comment>
<dbReference type="PANTHER" id="PTHR42648">
    <property type="entry name" value="TRANSPOSASE, PUTATIVE-RELATED"/>
    <property type="match status" value="1"/>
</dbReference>
<dbReference type="Proteomes" id="UP001419268">
    <property type="component" value="Unassembled WGS sequence"/>
</dbReference>
<feature type="compositionally biased region" description="Low complexity" evidence="10">
    <location>
        <begin position="295"/>
        <end position="322"/>
    </location>
</feature>
<evidence type="ECO:0000256" key="6">
    <source>
        <dbReference type="ARBA" id="ARBA00022908"/>
    </source>
</evidence>
<keyword evidence="8" id="KW-0808">Transferase</keyword>
<keyword evidence="6" id="KW-0229">DNA integration</keyword>
<dbReference type="GO" id="GO:0016787">
    <property type="term" value="F:hydrolase activity"/>
    <property type="evidence" value="ECO:0007669"/>
    <property type="project" value="UniProtKB-KW"/>
</dbReference>
<evidence type="ECO:0000259" key="11">
    <source>
        <dbReference type="PROSITE" id="PS50994"/>
    </source>
</evidence>
<dbReference type="GO" id="GO:0003676">
    <property type="term" value="F:nucleic acid binding"/>
    <property type="evidence" value="ECO:0007669"/>
    <property type="project" value="InterPro"/>
</dbReference>
<evidence type="ECO:0000256" key="9">
    <source>
        <dbReference type="ARBA" id="ARBA00023172"/>
    </source>
</evidence>
<evidence type="ECO:0000256" key="8">
    <source>
        <dbReference type="ARBA" id="ARBA00022932"/>
    </source>
</evidence>
<evidence type="ECO:0000313" key="12">
    <source>
        <dbReference type="EMBL" id="KAK9165308.1"/>
    </source>
</evidence>
<dbReference type="GO" id="GO:0046872">
    <property type="term" value="F:metal ion binding"/>
    <property type="evidence" value="ECO:0007669"/>
    <property type="project" value="UniProtKB-KW"/>
</dbReference>
<protein>
    <recommendedName>
        <fullName evidence="11">Integrase catalytic domain-containing protein</fullName>
    </recommendedName>
</protein>
<dbReference type="InterPro" id="IPR057670">
    <property type="entry name" value="SH3_retrovirus"/>
</dbReference>
<keyword evidence="7" id="KW-0695">RNA-directed DNA polymerase</keyword>
<dbReference type="EMBL" id="JBBNAG010000001">
    <property type="protein sequence ID" value="KAK9165308.1"/>
    <property type="molecule type" value="Genomic_DNA"/>
</dbReference>
<keyword evidence="8" id="KW-0239">DNA-directed DNA polymerase</keyword>
<keyword evidence="4" id="KW-0378">Hydrolase</keyword>
<dbReference type="GO" id="GO:0006310">
    <property type="term" value="P:DNA recombination"/>
    <property type="evidence" value="ECO:0007669"/>
    <property type="project" value="UniProtKB-KW"/>
</dbReference>
<evidence type="ECO:0000256" key="2">
    <source>
        <dbReference type="ARBA" id="ARBA00022723"/>
    </source>
</evidence>